<dbReference type="STRING" id="7165.Q7PWM4"/>
<dbReference type="InterPro" id="IPR043138">
    <property type="entry name" value="GGT_lsub"/>
</dbReference>
<dbReference type="Gene3D" id="3.60.20.40">
    <property type="match status" value="1"/>
</dbReference>
<dbReference type="FunFam" id="1.10.246.130:FF:000001">
    <property type="entry name" value="Gamma-glutamyltransferase 5 isoform 1"/>
    <property type="match status" value="1"/>
</dbReference>
<reference evidence="4" key="5">
    <citation type="submission" date="2011-05" db="EMBL/GenBank/DDBJ databases">
        <authorList>
            <consortium name="VectorBase"/>
        </authorList>
    </citation>
    <scope>NUCLEOTIDE SEQUENCE</scope>
    <source>
        <strain evidence="4">PEST</strain>
    </source>
</reference>
<reference evidence="4" key="2">
    <citation type="submission" date="2002-03" db="EMBL/GenBank/DDBJ databases">
        <authorList>
            <consortium name="The Anopheles Genome Sequencing Consortium"/>
        </authorList>
    </citation>
    <scope>NUCLEOTIDE SEQUENCE</scope>
    <source>
        <strain evidence="4">PEST</strain>
    </source>
</reference>
<keyword evidence="1" id="KW-1202">Platelet aggregation activating toxin</keyword>
<dbReference type="EMBL" id="AAAB01008984">
    <property type="protein sequence ID" value="EAA14856.5"/>
    <property type="molecule type" value="Genomic_DNA"/>
</dbReference>
<name>Q7PWM4_ANOGA</name>
<protein>
    <submittedName>
        <fullName evidence="4">AGAP008915-PA</fullName>
    </submittedName>
</protein>
<dbReference type="AlphaFoldDB" id="Q7PWM4"/>
<feature type="binding site" evidence="3">
    <location>
        <begin position="456"/>
        <end position="457"/>
    </location>
    <ligand>
        <name>L-glutamate</name>
        <dbReference type="ChEBI" id="CHEBI:29985"/>
    </ligand>
</feature>
<dbReference type="InterPro" id="IPR029055">
    <property type="entry name" value="Ntn_hydrolases_N"/>
</dbReference>
<dbReference type="PhylomeDB" id="Q7PWM4"/>
<gene>
    <name evidence="4" type="ORF">AgaP_AGAP008915</name>
</gene>
<proteinExistence type="predicted"/>
<accession>Q7PWM4</accession>
<dbReference type="PANTHER" id="PTHR11686:SF72">
    <property type="entry name" value="GAMMA-GLUTAMYL TRANSPEPTIDASE, ISOFORM A"/>
    <property type="match status" value="1"/>
</dbReference>
<dbReference type="VEuPathDB" id="VectorBase:AGAP008915"/>
<dbReference type="Pfam" id="PF01019">
    <property type="entry name" value="G_glu_transpept"/>
    <property type="match status" value="1"/>
</dbReference>
<keyword evidence="1" id="KW-1199">Hemostasis impairing toxin</keyword>
<evidence type="ECO:0000313" key="4">
    <source>
        <dbReference type="EMBL" id="EAA14856.5"/>
    </source>
</evidence>
<dbReference type="GO" id="GO:0006751">
    <property type="term" value="P:glutathione catabolic process"/>
    <property type="evidence" value="ECO:0007669"/>
    <property type="project" value="InterPro"/>
</dbReference>
<dbReference type="PRINTS" id="PR01210">
    <property type="entry name" value="GGTRANSPTASE"/>
</dbReference>
<keyword evidence="1" id="KW-0800">Toxin</keyword>
<feature type="binding site" evidence="3">
    <location>
        <position position="428"/>
    </location>
    <ligand>
        <name>L-glutamate</name>
        <dbReference type="ChEBI" id="CHEBI:29985"/>
    </ligand>
</feature>
<evidence type="ECO:0000256" key="1">
    <source>
        <dbReference type="ARBA" id="ARBA00084097"/>
    </source>
</evidence>
<dbReference type="FunFam" id="3.60.20.40:FF:000001">
    <property type="entry name" value="Gamma-glutamyltranspeptidase 1"/>
    <property type="match status" value="1"/>
</dbReference>
<feature type="binding site" evidence="3">
    <location>
        <position position="479"/>
    </location>
    <ligand>
        <name>L-glutamate</name>
        <dbReference type="ChEBI" id="CHEBI:29985"/>
    </ligand>
</feature>
<evidence type="ECO:0000256" key="2">
    <source>
        <dbReference type="PIRSR" id="PIRSR600101-1"/>
    </source>
</evidence>
<dbReference type="SUPFAM" id="SSF56235">
    <property type="entry name" value="N-terminal nucleophile aminohydrolases (Ntn hydrolases)"/>
    <property type="match status" value="1"/>
</dbReference>
<feature type="non-terminal residue" evidence="4">
    <location>
        <position position="586"/>
    </location>
</feature>
<dbReference type="InterPro" id="IPR043137">
    <property type="entry name" value="GGT_ssub_C"/>
</dbReference>
<reference evidence="4" key="4">
    <citation type="journal article" date="2007" name="Genome Biol.">
        <title>Update of the Anopheles gambiae PEST genome assembly.</title>
        <authorList>
            <person name="Sharakhova M.V."/>
            <person name="Hammond M.P."/>
            <person name="Lobo N.F."/>
            <person name="Krzywinski J."/>
            <person name="Unger M.F."/>
            <person name="Hillenmeyer M.E."/>
            <person name="Bruggner R.V."/>
            <person name="Birney E."/>
            <person name="Collins F.H."/>
        </authorList>
    </citation>
    <scope>NUCLEOTIDE SEQUENCE</scope>
    <source>
        <strain evidence="4">PEST</strain>
    </source>
</reference>
<feature type="binding site" evidence="3">
    <location>
        <begin position="404"/>
        <end position="406"/>
    </location>
    <ligand>
        <name>L-glutamate</name>
        <dbReference type="ChEBI" id="CHEBI:29985"/>
    </ligand>
</feature>
<dbReference type="MEROPS" id="T03.005"/>
<feature type="non-terminal residue" evidence="4">
    <location>
        <position position="1"/>
    </location>
</feature>
<organism evidence="4">
    <name type="scientific">Anopheles gambiae</name>
    <name type="common">African malaria mosquito</name>
    <dbReference type="NCBI Taxonomy" id="7165"/>
    <lineage>
        <taxon>Eukaryota</taxon>
        <taxon>Metazoa</taxon>
        <taxon>Ecdysozoa</taxon>
        <taxon>Arthropoda</taxon>
        <taxon>Hexapoda</taxon>
        <taxon>Insecta</taxon>
        <taxon>Pterygota</taxon>
        <taxon>Neoptera</taxon>
        <taxon>Endopterygota</taxon>
        <taxon>Diptera</taxon>
        <taxon>Nematocera</taxon>
        <taxon>Culicoidea</taxon>
        <taxon>Culicidae</taxon>
        <taxon>Anophelinae</taxon>
        <taxon>Anopheles</taxon>
    </lineage>
</organism>
<dbReference type="VEuPathDB" id="VectorBase:AGAMI1_002710"/>
<reference evidence="4" key="3">
    <citation type="journal article" date="2004" name="Trends Parasitol.">
        <title>The Anopheles gambiae genome: an update.</title>
        <authorList>
            <person name="Mongin E."/>
            <person name="Louis C."/>
            <person name="Holt R.A."/>
            <person name="Birney E."/>
            <person name="Collins F.H."/>
        </authorList>
    </citation>
    <scope>NUCLEOTIDE SEQUENCE</scope>
    <source>
        <strain evidence="4">PEST</strain>
    </source>
</reference>
<feature type="binding site" evidence="3">
    <location>
        <position position="113"/>
    </location>
    <ligand>
        <name>L-glutamate</name>
        <dbReference type="ChEBI" id="CHEBI:29985"/>
    </ligand>
</feature>
<dbReference type="Gene3D" id="1.10.246.130">
    <property type="match status" value="1"/>
</dbReference>
<dbReference type="InterPro" id="IPR000101">
    <property type="entry name" value="GGT_peptidase"/>
</dbReference>
<evidence type="ECO:0000256" key="3">
    <source>
        <dbReference type="PIRSR" id="PIRSR600101-2"/>
    </source>
</evidence>
<sequence length="586" mass="63865">RLNVNKKKLLLLSVLAAIVIVALAVGLTVGLRSRDSSDNQHARLTGAAVTSNGIECAGIGADILRRNGSAVDAAIATLFCEGVTCPQSMGLGGGFLATIYIRDTSTAVALDAREVAPAAATKDMYVNQSSVQGGLAVAVPGEVKGYWELHQRYGRLEWKELVEPTVRLCREGHLVTGYLERILKGREQRIRNIPTLRDVFINPATDQTWQEGDRLKRPTLADTLEVIAREGADALYSRNGTLLPMLMRDLKLFGSIITEDDFYNYEPRWVAPARTSIRKSSHVYSFPLPGSGPVLNYMLNILDNYDELRPDDPLSWHRIVESFKHGYGMRTRLGDPAFVPGIEDNLDKLASKTYARYISETIQNDRTHAEYAHYGAEFSNERDQGTAHVSVLAPNGDAVAVTSTINSVLGAKIRSQSTGIILNDEMDDFSTPGTVNTYGLPASPANFIAPRKIPLSSMTPSIVTDRNGAVRMVLGGAGGSRITSATAVMIYRHLVFGDDLATIMNEKRLHHQLAPMWVDYEAGFPQTVLDGLVAKGHRVKEKTPDAGFAAATGIVQDAAEHLVQAAYDPRRGGSHLALARLQPVQH</sequence>
<feature type="active site" description="Nucleophile" evidence="2">
    <location>
        <position position="386"/>
    </location>
</feature>
<dbReference type="GO" id="GO:0036374">
    <property type="term" value="F:glutathione hydrolase activity"/>
    <property type="evidence" value="ECO:0007669"/>
    <property type="project" value="InterPro"/>
</dbReference>
<comment type="caution">
    <text evidence="4">The sequence shown here is derived from an EMBL/GenBank/DDBJ whole genome shotgun (WGS) entry which is preliminary data.</text>
</comment>
<dbReference type="HOGENOM" id="CLU_014813_4_1_1"/>
<dbReference type="PANTHER" id="PTHR11686">
    <property type="entry name" value="GAMMA GLUTAMYL TRANSPEPTIDASE"/>
    <property type="match status" value="1"/>
</dbReference>
<reference evidence="4" key="1">
    <citation type="journal article" date="2002" name="Science">
        <title>The genome sequence of the malaria mosquito Anopheles gambiae.</title>
        <authorList>
            <person name="Holt R.A."/>
            <person name="Subramanian G.M."/>
            <person name="Halpern A."/>
            <person name="Sutton G.G."/>
            <person name="Charlab R."/>
            <person name="Nusskern D.R."/>
            <person name="Wincker P."/>
            <person name="Clark A.G."/>
            <person name="Ribeiro J.M."/>
            <person name="Wides R."/>
            <person name="Salzberg S.L."/>
            <person name="Loftus B."/>
            <person name="Yandell M."/>
            <person name="Majoros W.H."/>
            <person name="Rusch D.B."/>
            <person name="Lai Z."/>
            <person name="Kraft C.L."/>
            <person name="Abril J.F."/>
            <person name="Anthouard V."/>
            <person name="Arensburger P."/>
            <person name="Atkinson P.W."/>
            <person name="Baden H."/>
            <person name="de Berardinis V."/>
            <person name="Baldwin D."/>
            <person name="Benes V."/>
            <person name="Biedler J."/>
            <person name="Blass C."/>
            <person name="Bolanos R."/>
            <person name="Boscus D."/>
            <person name="Barnstead M."/>
            <person name="Cai S."/>
            <person name="Center A."/>
            <person name="Chaturverdi K."/>
            <person name="Christophides G.K."/>
            <person name="Chrystal M.A."/>
            <person name="Clamp M."/>
            <person name="Cravchik A."/>
            <person name="Curwen V."/>
            <person name="Dana A."/>
            <person name="Delcher A."/>
            <person name="Dew I."/>
            <person name="Evans C.A."/>
            <person name="Flanigan M."/>
            <person name="Grundschober-Freimoser A."/>
            <person name="Friedli L."/>
            <person name="Gu Z."/>
            <person name="Guan P."/>
            <person name="Guigo R."/>
            <person name="Hillenmeyer M.E."/>
            <person name="Hladun S.L."/>
            <person name="Hogan J.R."/>
            <person name="Hong Y.S."/>
            <person name="Hoover J."/>
            <person name="Jaillon O."/>
            <person name="Ke Z."/>
            <person name="Kodira C."/>
            <person name="Kokoza E."/>
            <person name="Koutsos A."/>
            <person name="Letunic I."/>
            <person name="Levitsky A."/>
            <person name="Liang Y."/>
            <person name="Lin J.J."/>
            <person name="Lobo N.F."/>
            <person name="Lopez J.R."/>
            <person name="Malek J.A."/>
            <person name="McIntosh T.C."/>
            <person name="Meister S."/>
            <person name="Miller J."/>
            <person name="Mobarry C."/>
            <person name="Mongin E."/>
            <person name="Murphy S.D."/>
            <person name="O'Brochta D.A."/>
            <person name="Pfannkoch C."/>
            <person name="Qi R."/>
            <person name="Regier M.A."/>
            <person name="Remington K."/>
            <person name="Shao H."/>
            <person name="Sharakhova M.V."/>
            <person name="Sitter C.D."/>
            <person name="Shetty J."/>
            <person name="Smith T.J."/>
            <person name="Strong R."/>
            <person name="Sun J."/>
            <person name="Thomasova D."/>
            <person name="Ton L.Q."/>
            <person name="Topalis P."/>
            <person name="Tu Z."/>
            <person name="Unger M.F."/>
            <person name="Walenz B."/>
            <person name="Wang A."/>
            <person name="Wang J."/>
            <person name="Wang M."/>
            <person name="Wang X."/>
            <person name="Woodford K.J."/>
            <person name="Wortman J.R."/>
            <person name="Wu M."/>
            <person name="Yao A."/>
            <person name="Zdobnov E.M."/>
            <person name="Zhang H."/>
            <person name="Zhao Q."/>
            <person name="Zhao S."/>
            <person name="Zhu S.C."/>
            <person name="Zhimulev I."/>
            <person name="Coluzzi M."/>
            <person name="della Torre A."/>
            <person name="Roth C.W."/>
            <person name="Louis C."/>
            <person name="Kalush F."/>
            <person name="Mural R.J."/>
            <person name="Myers E.W."/>
            <person name="Adams M.D."/>
            <person name="Smith H.O."/>
            <person name="Broder S."/>
            <person name="Gardner M.J."/>
            <person name="Fraser C.M."/>
            <person name="Birney E."/>
            <person name="Bork P."/>
            <person name="Brey P.T."/>
            <person name="Venter J.C."/>
            <person name="Weissenbach J."/>
            <person name="Kafatos F.C."/>
            <person name="Collins F.H."/>
            <person name="Hoffman S.L."/>
        </authorList>
    </citation>
    <scope>NUCLEOTIDE SEQUENCE [LARGE SCALE GENOMIC DNA]</scope>
    <source>
        <strain evidence="4">PEST</strain>
    </source>
</reference>